<feature type="region of interest" description="Disordered" evidence="1">
    <location>
        <begin position="50"/>
        <end position="79"/>
    </location>
</feature>
<feature type="region of interest" description="Disordered" evidence="1">
    <location>
        <begin position="306"/>
        <end position="329"/>
    </location>
</feature>
<name>A0A9W6X3S1_9STRA</name>
<feature type="compositionally biased region" description="Low complexity" evidence="1">
    <location>
        <begin position="56"/>
        <end position="72"/>
    </location>
</feature>
<evidence type="ECO:0000256" key="1">
    <source>
        <dbReference type="SAM" id="MobiDB-lite"/>
    </source>
</evidence>
<comment type="caution">
    <text evidence="2">The sequence shown here is derived from an EMBL/GenBank/DDBJ whole genome shotgun (WGS) entry which is preliminary data.</text>
</comment>
<dbReference type="Proteomes" id="UP001165121">
    <property type="component" value="Unassembled WGS sequence"/>
</dbReference>
<keyword evidence="3" id="KW-1185">Reference proteome</keyword>
<evidence type="ECO:0000313" key="2">
    <source>
        <dbReference type="EMBL" id="GMF28974.1"/>
    </source>
</evidence>
<feature type="compositionally biased region" description="Basic and acidic residues" evidence="1">
    <location>
        <begin position="318"/>
        <end position="328"/>
    </location>
</feature>
<sequence length="434" mass="46463">MPVTKDSGGGADAQGSVFQLYQPGLAPDQVLQLLLPPAVDVPLEQLIGTASPLSQPSKSSAGPNSASGSASSDQVKESARKHLLQPRAAAVEAVRRWVTLSGPEWLHIYESLQQAKLLPGQDDDTTGLRPARVPAVADVCWLLEQCPSDAFVGFVWDRLLISLLQQCVSSGHSSCQRLLQLIVSHRSFASLRPKDFRAKVRARIRKPSPFATYNFARPTPAKDLLKKRTGGFGFMKFQSKPGDAKQTSAGSSGKPPPVFAAKKPLLGKLSVKGLSKKSSAPAEEAAASSSKKPILAKDSLPISFRAETKSSAAKKRKTTEPSAHEDKTNAFPYKSLRTECIGGLSLKNSGYNSKELTTGKKPQSIGMAIEKLQRGSIRSSFSYAAKPGVMANDRAVSKKRGLALNATETGSLPKRSKHDSTQAGACYPTLIKLY</sequence>
<dbReference type="AlphaFoldDB" id="A0A9W6X3S1"/>
<gene>
    <name evidence="2" type="ORF">Pfra01_000610400</name>
</gene>
<dbReference type="OrthoDB" id="152136at2759"/>
<proteinExistence type="predicted"/>
<feature type="region of interest" description="Disordered" evidence="1">
    <location>
        <begin position="236"/>
        <end position="259"/>
    </location>
</feature>
<evidence type="ECO:0000313" key="3">
    <source>
        <dbReference type="Proteomes" id="UP001165121"/>
    </source>
</evidence>
<accession>A0A9W6X3S1</accession>
<protein>
    <submittedName>
        <fullName evidence="2">Unnamed protein product</fullName>
    </submittedName>
</protein>
<organism evidence="2 3">
    <name type="scientific">Phytophthora fragariaefolia</name>
    <dbReference type="NCBI Taxonomy" id="1490495"/>
    <lineage>
        <taxon>Eukaryota</taxon>
        <taxon>Sar</taxon>
        <taxon>Stramenopiles</taxon>
        <taxon>Oomycota</taxon>
        <taxon>Peronosporomycetes</taxon>
        <taxon>Peronosporales</taxon>
        <taxon>Peronosporaceae</taxon>
        <taxon>Phytophthora</taxon>
    </lineage>
</organism>
<dbReference type="EMBL" id="BSXT01000512">
    <property type="protein sequence ID" value="GMF28974.1"/>
    <property type="molecule type" value="Genomic_DNA"/>
</dbReference>
<reference evidence="2" key="1">
    <citation type="submission" date="2023-04" db="EMBL/GenBank/DDBJ databases">
        <title>Phytophthora fragariaefolia NBRC 109709.</title>
        <authorList>
            <person name="Ichikawa N."/>
            <person name="Sato H."/>
            <person name="Tonouchi N."/>
        </authorList>
    </citation>
    <scope>NUCLEOTIDE SEQUENCE</scope>
    <source>
        <strain evidence="2">NBRC 109709</strain>
    </source>
</reference>